<sequence length="338" mass="35690">MMLTLCMKLHQGCLTPVVKASLVKSAPLIRPSLHKYLTRTFADDARSAFRRVSRRQTLKERAMAPAGETAFNVGKGALAGGAAVGLGALCYYGLGLANESGAVDRSILWPDYVRQRIMDTYLYFGGSVALTAVTAASAFRSPALMRFMTRSSFLSLAATMAAMIGSGIIVQRIPYKEGFGAKQVAWMAHTAILGAVVAPLCFIGGPLVVRAAWYTAGVVGGLSAVAVCAPSDRFLSIGGPLAVGLGVVFASSLGSMFLPPTTALGAGLYSLSVYGGLLLFSGFLLYDTQRIIRAAEVYPLYAPHPYDPVNASISIYLDTINIFIRIAVILASGGSRKK</sequence>
<keyword evidence="7" id="KW-1185">Reference proteome</keyword>
<comment type="subcellular location">
    <subcellularLocation>
        <location evidence="1">Membrane</location>
        <topology evidence="1">Multi-pass membrane protein</topology>
    </subcellularLocation>
</comment>
<keyword evidence="3 5" id="KW-1133">Transmembrane helix</keyword>
<keyword evidence="4 5" id="KW-0472">Membrane</keyword>
<dbReference type="FunCoup" id="A0A6L2Q6D1">
    <property type="interactions" value="468"/>
</dbReference>
<dbReference type="GO" id="GO:0005743">
    <property type="term" value="C:mitochondrial inner membrane"/>
    <property type="evidence" value="ECO:0007669"/>
    <property type="project" value="TreeGrafter"/>
</dbReference>
<dbReference type="PANTHER" id="PTHR23291:SF112">
    <property type="entry name" value="GROWTH HORMONE-INDUCIBLE TRANSMEMBRANE PROTEIN"/>
    <property type="match status" value="1"/>
</dbReference>
<proteinExistence type="inferred from homology"/>
<organism evidence="6 7">
    <name type="scientific">Coptotermes formosanus</name>
    <name type="common">Formosan subterranean termite</name>
    <dbReference type="NCBI Taxonomy" id="36987"/>
    <lineage>
        <taxon>Eukaryota</taxon>
        <taxon>Metazoa</taxon>
        <taxon>Ecdysozoa</taxon>
        <taxon>Arthropoda</taxon>
        <taxon>Hexapoda</taxon>
        <taxon>Insecta</taxon>
        <taxon>Pterygota</taxon>
        <taxon>Neoptera</taxon>
        <taxon>Polyneoptera</taxon>
        <taxon>Dictyoptera</taxon>
        <taxon>Blattodea</taxon>
        <taxon>Blattoidea</taxon>
        <taxon>Termitoidae</taxon>
        <taxon>Rhinotermitidae</taxon>
        <taxon>Coptotermes</taxon>
    </lineage>
</organism>
<evidence type="ECO:0000256" key="3">
    <source>
        <dbReference type="ARBA" id="ARBA00022989"/>
    </source>
</evidence>
<evidence type="ECO:0000256" key="4">
    <source>
        <dbReference type="ARBA" id="ARBA00023136"/>
    </source>
</evidence>
<dbReference type="EMBL" id="BLKM01012985">
    <property type="protein sequence ID" value="GFG38318.1"/>
    <property type="molecule type" value="Genomic_DNA"/>
</dbReference>
<dbReference type="InParanoid" id="A0A6L2Q6D1"/>
<dbReference type="PANTHER" id="PTHR23291">
    <property type="entry name" value="BAX INHIBITOR-RELATED"/>
    <property type="match status" value="1"/>
</dbReference>
<feature type="transmembrane region" description="Helical" evidence="5">
    <location>
        <begin position="264"/>
        <end position="286"/>
    </location>
</feature>
<name>A0A6L2Q6D1_COPFO</name>
<evidence type="ECO:0008006" key="8">
    <source>
        <dbReference type="Google" id="ProtNLM"/>
    </source>
</evidence>
<gene>
    <name evidence="6" type="ORF">Cfor_12197</name>
</gene>
<dbReference type="Pfam" id="PF01027">
    <property type="entry name" value="Bax1-I"/>
    <property type="match status" value="1"/>
</dbReference>
<feature type="transmembrane region" description="Helical" evidence="5">
    <location>
        <begin position="151"/>
        <end position="172"/>
    </location>
</feature>
<feature type="transmembrane region" description="Helical" evidence="5">
    <location>
        <begin position="241"/>
        <end position="258"/>
    </location>
</feature>
<evidence type="ECO:0000256" key="5">
    <source>
        <dbReference type="RuleBase" id="RU004379"/>
    </source>
</evidence>
<evidence type="ECO:0000256" key="2">
    <source>
        <dbReference type="ARBA" id="ARBA00022692"/>
    </source>
</evidence>
<evidence type="ECO:0000313" key="7">
    <source>
        <dbReference type="Proteomes" id="UP000502823"/>
    </source>
</evidence>
<dbReference type="OrthoDB" id="6285520at2759"/>
<accession>A0A6L2Q6D1</accession>
<protein>
    <recommendedName>
        <fullName evidence="8">Growth hormone-inducible transmembrane protein</fullName>
    </recommendedName>
</protein>
<reference evidence="7" key="1">
    <citation type="submission" date="2020-01" db="EMBL/GenBank/DDBJ databases">
        <title>Draft genome sequence of the Termite Coptotermes fromosanus.</title>
        <authorList>
            <person name="Itakura S."/>
            <person name="Yosikawa Y."/>
            <person name="Umezawa K."/>
        </authorList>
    </citation>
    <scope>NUCLEOTIDE SEQUENCE [LARGE SCALE GENOMIC DNA]</scope>
</reference>
<keyword evidence="2 5" id="KW-0812">Transmembrane</keyword>
<evidence type="ECO:0000313" key="6">
    <source>
        <dbReference type="EMBL" id="GFG38318.1"/>
    </source>
</evidence>
<evidence type="ECO:0000256" key="1">
    <source>
        <dbReference type="ARBA" id="ARBA00004141"/>
    </source>
</evidence>
<dbReference type="AlphaFoldDB" id="A0A6L2Q6D1"/>
<dbReference type="InterPro" id="IPR006214">
    <property type="entry name" value="Bax_inhibitor_1-related"/>
</dbReference>
<dbReference type="Proteomes" id="UP000502823">
    <property type="component" value="Unassembled WGS sequence"/>
</dbReference>
<feature type="transmembrane region" description="Helical" evidence="5">
    <location>
        <begin position="184"/>
        <end position="205"/>
    </location>
</feature>
<comment type="caution">
    <text evidence="6">The sequence shown here is derived from an EMBL/GenBank/DDBJ whole genome shotgun (WGS) entry which is preliminary data.</text>
</comment>
<comment type="similarity">
    <text evidence="5">Belongs to the BI1 family.</text>
</comment>
<feature type="transmembrane region" description="Helical" evidence="5">
    <location>
        <begin position="121"/>
        <end position="139"/>
    </location>
</feature>